<keyword evidence="2" id="KW-1185">Reference proteome</keyword>
<organism evidence="1 2">
    <name type="scientific">Saccharibacillus sacchari</name>
    <dbReference type="NCBI Taxonomy" id="456493"/>
    <lineage>
        <taxon>Bacteria</taxon>
        <taxon>Bacillati</taxon>
        <taxon>Bacillota</taxon>
        <taxon>Bacilli</taxon>
        <taxon>Bacillales</taxon>
        <taxon>Paenibacillaceae</taxon>
        <taxon>Saccharibacillus</taxon>
    </lineage>
</organism>
<accession>A0ACC6PEM8</accession>
<protein>
    <submittedName>
        <fullName evidence="1">Uncharacterized protein</fullName>
    </submittedName>
</protein>
<gene>
    <name evidence="1" type="ORF">WKI47_15745</name>
</gene>
<reference evidence="1" key="1">
    <citation type="submission" date="2024-03" db="EMBL/GenBank/DDBJ databases">
        <title>Whole genome sequecning of epiphytes from Marcgravia umbellata leaves.</title>
        <authorList>
            <person name="Kumar G."/>
            <person name="Savka M.A."/>
        </authorList>
    </citation>
    <scope>NUCLEOTIDE SEQUENCE</scope>
    <source>
        <strain evidence="1">RIT_BL5</strain>
    </source>
</reference>
<name>A0ACC6PEM8_9BACL</name>
<evidence type="ECO:0000313" key="2">
    <source>
        <dbReference type="Proteomes" id="UP001380953"/>
    </source>
</evidence>
<evidence type="ECO:0000313" key="1">
    <source>
        <dbReference type="EMBL" id="MEJ8305361.1"/>
    </source>
</evidence>
<dbReference type="EMBL" id="JBBKAR010000042">
    <property type="protein sequence ID" value="MEJ8305361.1"/>
    <property type="molecule type" value="Genomic_DNA"/>
</dbReference>
<dbReference type="Proteomes" id="UP001380953">
    <property type="component" value="Unassembled WGS sequence"/>
</dbReference>
<comment type="caution">
    <text evidence="1">The sequence shown here is derived from an EMBL/GenBank/DDBJ whole genome shotgun (WGS) entry which is preliminary data.</text>
</comment>
<sequence length="270" mass="30032">MLGKKLGMPVVVAMASLLALTACSPTEWAAKVVTDRLAPVERHPDQQRPLIGYVSASQGYSWKSDGQTEPSQAWQNVPEVQTMYDPEEVDLAHNTGFTVRDKTITGKSLEDIVKQAAAYEYKHQVDGIHIDAEIIEGDHILASFPYRYEGEPYQGVVLAKRKGNGYVYERMSFSPELTDEGKPLPFVPGNGTTGINSKTDSDIRWVGGNVNDERIRTIVMVYENGPVLIPIKPDQATYLIADDGEIMESNLLYIEAQDENGKALYTWQYS</sequence>
<proteinExistence type="predicted"/>